<dbReference type="InterPro" id="IPR041698">
    <property type="entry name" value="Methyltransf_25"/>
</dbReference>
<feature type="domain" description="Methyltransferase" evidence="1">
    <location>
        <begin position="48"/>
        <end position="146"/>
    </location>
</feature>
<evidence type="ECO:0000313" key="3">
    <source>
        <dbReference type="Proteomes" id="UP000177996"/>
    </source>
</evidence>
<name>A0A1G2D460_9BACT</name>
<reference evidence="2 3" key="1">
    <citation type="journal article" date="2016" name="Nat. Commun.">
        <title>Thousands of microbial genomes shed light on interconnected biogeochemical processes in an aquifer system.</title>
        <authorList>
            <person name="Anantharaman K."/>
            <person name="Brown C.T."/>
            <person name="Hug L.A."/>
            <person name="Sharon I."/>
            <person name="Castelle C.J."/>
            <person name="Probst A.J."/>
            <person name="Thomas B.C."/>
            <person name="Singh A."/>
            <person name="Wilkins M.J."/>
            <person name="Karaoz U."/>
            <person name="Brodie E.L."/>
            <person name="Williams K.H."/>
            <person name="Hubbard S.S."/>
            <person name="Banfield J.F."/>
        </authorList>
    </citation>
    <scope>NUCLEOTIDE SEQUENCE [LARGE SCALE GENOMIC DNA]</scope>
</reference>
<dbReference type="AlphaFoldDB" id="A0A1G2D460"/>
<sequence length="189" mass="21493">MVRMESPIERMRFFKNALRDHKVGAITMSSGYVVADVLRRLPENPRLIVEYGPGEGAITRAILRMLPPDARLMAVEPNKEFFATLQKIADHRLTVLSKTAQDLSPKELLLMKGADAVVASLPSFYLSKEERRKVVADAYAMLAHGGVFIFSHQYSWLMRRPILERFPKVSLSFEPRNLFPCFILTAQKS</sequence>
<gene>
    <name evidence="2" type="ORF">A3D65_01450</name>
</gene>
<dbReference type="EMBL" id="MHLL01000053">
    <property type="protein sequence ID" value="OGZ07750.1"/>
    <property type="molecule type" value="Genomic_DNA"/>
</dbReference>
<dbReference type="Gene3D" id="3.40.50.150">
    <property type="entry name" value="Vaccinia Virus protein VP39"/>
    <property type="match status" value="1"/>
</dbReference>
<comment type="caution">
    <text evidence="2">The sequence shown here is derived from an EMBL/GenBank/DDBJ whole genome shotgun (WGS) entry which is preliminary data.</text>
</comment>
<dbReference type="InterPro" id="IPR029063">
    <property type="entry name" value="SAM-dependent_MTases_sf"/>
</dbReference>
<dbReference type="Proteomes" id="UP000177996">
    <property type="component" value="Unassembled WGS sequence"/>
</dbReference>
<dbReference type="STRING" id="1798661.A3D65_01450"/>
<evidence type="ECO:0000313" key="2">
    <source>
        <dbReference type="EMBL" id="OGZ07750.1"/>
    </source>
</evidence>
<evidence type="ECO:0000259" key="1">
    <source>
        <dbReference type="Pfam" id="PF13649"/>
    </source>
</evidence>
<accession>A0A1G2D460</accession>
<dbReference type="Pfam" id="PF13649">
    <property type="entry name" value="Methyltransf_25"/>
    <property type="match status" value="1"/>
</dbReference>
<protein>
    <recommendedName>
        <fullName evidence="1">Methyltransferase domain-containing protein</fullName>
    </recommendedName>
</protein>
<proteinExistence type="predicted"/>
<organism evidence="2 3">
    <name type="scientific">Candidatus Lloydbacteria bacterium RIFCSPHIGHO2_02_FULL_50_13</name>
    <dbReference type="NCBI Taxonomy" id="1798661"/>
    <lineage>
        <taxon>Bacteria</taxon>
        <taxon>Candidatus Lloydiibacteriota</taxon>
    </lineage>
</organism>
<dbReference type="SUPFAM" id="SSF53335">
    <property type="entry name" value="S-adenosyl-L-methionine-dependent methyltransferases"/>
    <property type="match status" value="1"/>
</dbReference>